<protein>
    <submittedName>
        <fullName evidence="2">Uncharacterized protein</fullName>
    </submittedName>
</protein>
<keyword evidence="3" id="KW-1185">Reference proteome</keyword>
<dbReference type="Gramene" id="KXG28305">
    <property type="protein sequence ID" value="KXG28305"/>
    <property type="gene ID" value="SORBI_3005G108000"/>
</dbReference>
<name>A0A1B6PRM6_SORBI</name>
<reference evidence="2 3" key="1">
    <citation type="journal article" date="2009" name="Nature">
        <title>The Sorghum bicolor genome and the diversification of grasses.</title>
        <authorList>
            <person name="Paterson A.H."/>
            <person name="Bowers J.E."/>
            <person name="Bruggmann R."/>
            <person name="Dubchak I."/>
            <person name="Grimwood J."/>
            <person name="Gundlach H."/>
            <person name="Haberer G."/>
            <person name="Hellsten U."/>
            <person name="Mitros T."/>
            <person name="Poliakov A."/>
            <person name="Schmutz J."/>
            <person name="Spannagl M."/>
            <person name="Tang H."/>
            <person name="Wang X."/>
            <person name="Wicker T."/>
            <person name="Bharti A.K."/>
            <person name="Chapman J."/>
            <person name="Feltus F.A."/>
            <person name="Gowik U."/>
            <person name="Grigoriev I.V."/>
            <person name="Lyons E."/>
            <person name="Maher C.A."/>
            <person name="Martis M."/>
            <person name="Narechania A."/>
            <person name="Otillar R.P."/>
            <person name="Penning B.W."/>
            <person name="Salamov A.A."/>
            <person name="Wang Y."/>
            <person name="Zhang L."/>
            <person name="Carpita N.C."/>
            <person name="Freeling M."/>
            <person name="Gingle A.R."/>
            <person name="Hash C.T."/>
            <person name="Keller B."/>
            <person name="Klein P."/>
            <person name="Kresovich S."/>
            <person name="McCann M.C."/>
            <person name="Ming R."/>
            <person name="Peterson D.G."/>
            <person name="Mehboob-ur-Rahman"/>
            <person name="Ware D."/>
            <person name="Westhoff P."/>
            <person name="Mayer K.F."/>
            <person name="Messing J."/>
            <person name="Rokhsar D.S."/>
        </authorList>
    </citation>
    <scope>NUCLEOTIDE SEQUENCE [LARGE SCALE GENOMIC DNA]</scope>
    <source>
        <strain evidence="3">cv. BTx623</strain>
    </source>
</reference>
<gene>
    <name evidence="2" type="ORF">SORBI_3005G108000</name>
</gene>
<evidence type="ECO:0000313" key="2">
    <source>
        <dbReference type="EMBL" id="KXG28305.1"/>
    </source>
</evidence>
<dbReference type="AlphaFoldDB" id="A0A1B6PRM6"/>
<organism evidence="2 3">
    <name type="scientific">Sorghum bicolor</name>
    <name type="common">Sorghum</name>
    <name type="synonym">Sorghum vulgare</name>
    <dbReference type="NCBI Taxonomy" id="4558"/>
    <lineage>
        <taxon>Eukaryota</taxon>
        <taxon>Viridiplantae</taxon>
        <taxon>Streptophyta</taxon>
        <taxon>Embryophyta</taxon>
        <taxon>Tracheophyta</taxon>
        <taxon>Spermatophyta</taxon>
        <taxon>Magnoliopsida</taxon>
        <taxon>Liliopsida</taxon>
        <taxon>Poales</taxon>
        <taxon>Poaceae</taxon>
        <taxon>PACMAD clade</taxon>
        <taxon>Panicoideae</taxon>
        <taxon>Andropogonodae</taxon>
        <taxon>Andropogoneae</taxon>
        <taxon>Sorghinae</taxon>
        <taxon>Sorghum</taxon>
    </lineage>
</organism>
<dbReference type="Proteomes" id="UP000000768">
    <property type="component" value="Chromosome 5"/>
</dbReference>
<proteinExistence type="predicted"/>
<dbReference type="ExpressionAtlas" id="A0A1B6PRM6">
    <property type="expression patterns" value="baseline and differential"/>
</dbReference>
<accession>A0A1B6PRM6</accession>
<reference evidence="3" key="2">
    <citation type="journal article" date="2018" name="Plant J.">
        <title>The Sorghum bicolor reference genome: improved assembly, gene annotations, a transcriptome atlas, and signatures of genome organization.</title>
        <authorList>
            <person name="McCormick R.F."/>
            <person name="Truong S.K."/>
            <person name="Sreedasyam A."/>
            <person name="Jenkins J."/>
            <person name="Shu S."/>
            <person name="Sims D."/>
            <person name="Kennedy M."/>
            <person name="Amirebrahimi M."/>
            <person name="Weers B.D."/>
            <person name="McKinley B."/>
            <person name="Mattison A."/>
            <person name="Morishige D.T."/>
            <person name="Grimwood J."/>
            <person name="Schmutz J."/>
            <person name="Mullet J.E."/>
        </authorList>
    </citation>
    <scope>NUCLEOTIDE SEQUENCE [LARGE SCALE GENOMIC DNA]</scope>
    <source>
        <strain evidence="3">cv. BTx623</strain>
    </source>
</reference>
<dbReference type="EMBL" id="CM000764">
    <property type="protein sequence ID" value="KXG28305.1"/>
    <property type="molecule type" value="Genomic_DNA"/>
</dbReference>
<evidence type="ECO:0000256" key="1">
    <source>
        <dbReference type="SAM" id="MobiDB-lite"/>
    </source>
</evidence>
<evidence type="ECO:0000313" key="3">
    <source>
        <dbReference type="Proteomes" id="UP000000768"/>
    </source>
</evidence>
<feature type="region of interest" description="Disordered" evidence="1">
    <location>
        <begin position="29"/>
        <end position="65"/>
    </location>
</feature>
<sequence>MRAGGDLVWVDPLVLPEVVRDPFIGAWAHHRSGGARNNMGSHLEGGASASHGPGDGGSTSTRHELPELVSRVASGGGGGRAEIQGLASFTHTIPNLGSFSKRAYSSSD</sequence>